<dbReference type="Pfam" id="PF06941">
    <property type="entry name" value="NT5C"/>
    <property type="match status" value="1"/>
</dbReference>
<proteinExistence type="inferred from homology"/>
<dbReference type="GO" id="GO:0009264">
    <property type="term" value="P:deoxyribonucleotide catabolic process"/>
    <property type="evidence" value="ECO:0007669"/>
    <property type="project" value="InterPro"/>
</dbReference>
<gene>
    <name evidence="3" type="ORF">TISLANDTSLP1_13810</name>
</gene>
<reference evidence="3" key="1">
    <citation type="submission" date="2022-12" db="EMBL/GenBank/DDBJ databases">
        <title>Reference genome sequencing for broad-spectrum identification of bacterial and archaeal isolates by mass spectrometry.</title>
        <authorList>
            <person name="Sekiguchi Y."/>
            <person name="Tourlousse D.M."/>
        </authorList>
    </citation>
    <scope>NUCLEOTIDE SEQUENCE</scope>
    <source>
        <strain evidence="3">TSL-P1</strain>
    </source>
</reference>
<sequence length="180" mass="21253">MQKIALIDIDNTLWDFASVLYEEIIRVNPRIPQPEYWHKWDFWIDYLEAKTFYEIINRIHLKQDSFGVYPDAGEFLKNLKNSGYKLIIASHREEESRVSTVKWLIKHRLPFDELHLCSDKTVLFCNCHIVVDDSPHILQKAQNNGIMASGLEFPWNKGNGFRLFKNLSEILQHLNLLNLI</sequence>
<dbReference type="InterPro" id="IPR036412">
    <property type="entry name" value="HAD-like_sf"/>
</dbReference>
<feature type="active site" description="Proton donor" evidence="2">
    <location>
        <position position="10"/>
    </location>
</feature>
<comment type="similarity">
    <text evidence="1">Belongs to the 5'(3')-deoxyribonucleotidase family.</text>
</comment>
<dbReference type="InterPro" id="IPR010708">
    <property type="entry name" value="5'(3')-deoxyribonucleotidase"/>
</dbReference>
<comment type="caution">
    <text evidence="3">The sequence shown here is derived from an EMBL/GenBank/DDBJ whole genome shotgun (WGS) entry which is preliminary data.</text>
</comment>
<dbReference type="Gene3D" id="3.40.50.1000">
    <property type="entry name" value="HAD superfamily/HAD-like"/>
    <property type="match status" value="1"/>
</dbReference>
<dbReference type="EMBL" id="BSDX01000001">
    <property type="protein sequence ID" value="GLI53688.1"/>
    <property type="molecule type" value="Genomic_DNA"/>
</dbReference>
<organism evidence="3 4">
    <name type="scientific">Thermodesulfovibrio yellowstonii</name>
    <dbReference type="NCBI Taxonomy" id="28262"/>
    <lineage>
        <taxon>Bacteria</taxon>
        <taxon>Pseudomonadati</taxon>
        <taxon>Nitrospirota</taxon>
        <taxon>Thermodesulfovibrionia</taxon>
        <taxon>Thermodesulfovibrionales</taxon>
        <taxon>Thermodesulfovibrionaceae</taxon>
        <taxon>Thermodesulfovibrio</taxon>
    </lineage>
</organism>
<name>A0A9W6LKV8_9BACT</name>
<dbReference type="AlphaFoldDB" id="A0A9W6LKV8"/>
<accession>A0A9W6LKV8</accession>
<evidence type="ECO:0000256" key="1">
    <source>
        <dbReference type="ARBA" id="ARBA00009589"/>
    </source>
</evidence>
<evidence type="ECO:0000313" key="3">
    <source>
        <dbReference type="EMBL" id="GLI53688.1"/>
    </source>
</evidence>
<keyword evidence="4" id="KW-1185">Reference proteome</keyword>
<evidence type="ECO:0000313" key="4">
    <source>
        <dbReference type="Proteomes" id="UP001144297"/>
    </source>
</evidence>
<dbReference type="InterPro" id="IPR023214">
    <property type="entry name" value="HAD_sf"/>
</dbReference>
<dbReference type="Proteomes" id="UP001144297">
    <property type="component" value="Unassembled WGS sequence"/>
</dbReference>
<dbReference type="SUPFAM" id="SSF56784">
    <property type="entry name" value="HAD-like"/>
    <property type="match status" value="1"/>
</dbReference>
<protein>
    <submittedName>
        <fullName evidence="3">Uncharacterized protein</fullName>
    </submittedName>
</protein>
<dbReference type="GO" id="GO:0008253">
    <property type="term" value="F:5'-nucleotidase activity"/>
    <property type="evidence" value="ECO:0007669"/>
    <property type="project" value="InterPro"/>
</dbReference>
<evidence type="ECO:0000256" key="2">
    <source>
        <dbReference type="PIRSR" id="PIRSR610708-1"/>
    </source>
</evidence>
<feature type="active site" description="Nucleophile" evidence="2">
    <location>
        <position position="8"/>
    </location>
</feature>